<keyword evidence="1" id="KW-0378">Hydrolase</keyword>
<name>A0A4R8C5E9_9ACTN</name>
<dbReference type="PANTHER" id="PTHR34853:SF1">
    <property type="entry name" value="LIPASE 5"/>
    <property type="match status" value="1"/>
</dbReference>
<dbReference type="InterPro" id="IPR029058">
    <property type="entry name" value="AB_hydrolase_fold"/>
</dbReference>
<gene>
    <name evidence="1" type="ORF">EV653_5192</name>
</gene>
<reference evidence="1 2" key="1">
    <citation type="submission" date="2019-03" db="EMBL/GenBank/DDBJ databases">
        <title>Genomic Encyclopedia of Type Strains, Phase III (KMG-III): the genomes of soil and plant-associated and newly described type strains.</title>
        <authorList>
            <person name="Whitman W."/>
        </authorList>
    </citation>
    <scope>NUCLEOTIDE SEQUENCE [LARGE SCALE GENOMIC DNA]</scope>
    <source>
        <strain evidence="1 2">VKM Ac-2573</strain>
    </source>
</reference>
<organism evidence="1 2">
    <name type="scientific">Kribbella pratensis</name>
    <dbReference type="NCBI Taxonomy" id="2512112"/>
    <lineage>
        <taxon>Bacteria</taxon>
        <taxon>Bacillati</taxon>
        <taxon>Actinomycetota</taxon>
        <taxon>Actinomycetes</taxon>
        <taxon>Propionibacteriales</taxon>
        <taxon>Kribbellaceae</taxon>
        <taxon>Kribbella</taxon>
    </lineage>
</organism>
<dbReference type="Pfam" id="PF03583">
    <property type="entry name" value="LIP"/>
    <property type="match status" value="1"/>
</dbReference>
<comment type="caution">
    <text evidence="1">The sequence shown here is derived from an EMBL/GenBank/DDBJ whole genome shotgun (WGS) entry which is preliminary data.</text>
</comment>
<dbReference type="GO" id="GO:0016042">
    <property type="term" value="P:lipid catabolic process"/>
    <property type="evidence" value="ECO:0007669"/>
    <property type="project" value="InterPro"/>
</dbReference>
<protein>
    <submittedName>
        <fullName evidence="1">Alpha-beta hydrolase superfamily lysophospholipase</fullName>
    </submittedName>
</protein>
<keyword evidence="2" id="KW-1185">Reference proteome</keyword>
<dbReference type="AlphaFoldDB" id="A0A4R8C5E9"/>
<dbReference type="Proteomes" id="UP000295146">
    <property type="component" value="Unassembled WGS sequence"/>
</dbReference>
<dbReference type="PIRSF" id="PIRSF029171">
    <property type="entry name" value="Esterase_LipA"/>
    <property type="match status" value="1"/>
</dbReference>
<dbReference type="GO" id="GO:0004806">
    <property type="term" value="F:triacylglycerol lipase activity"/>
    <property type="evidence" value="ECO:0007669"/>
    <property type="project" value="InterPro"/>
</dbReference>
<proteinExistence type="predicted"/>
<sequence length="423" mass="44657">MSWGAVANPSGVGPSILEIDVRHLITLIAAATVATGLAAPAQAADCNVQCQLELQQQNAVPRTSFYDAPAPLPWAPPGSVIRRQVTSDYTAGPATRIMYHSRTSTGRDVAATAVVLVPDGTTPAGGWPVVVDAHGASGIGRPCAPSLMKDLYHGNQMMDFVNRGFAVVAPDYAGLGTDGRPELVNKTAEANDVTYAQQAARRVRPDLSPRWVLWGHSQGGGAAMGVAERQRLHPQPGYLGAVLTSPVANLSEVVDHVAATPGYGAFAAMIAQGAHFSDPKIQPRRLLSPEAYSRIGITAIGCLNAAFTAYADLTGPQLVTPAYSTDPAFRQYLLVNSTGTRPLGGPVLLLQGQADTVVPVGVTDRIANQQCRLGTRLTYKTYPGLEHDTYPWVQGIDDGAMPDILAWTADRFAGRPAAMSCTR</sequence>
<dbReference type="InterPro" id="IPR005152">
    <property type="entry name" value="Lipase_secreted"/>
</dbReference>
<dbReference type="Gene3D" id="3.40.50.1820">
    <property type="entry name" value="alpha/beta hydrolase"/>
    <property type="match status" value="2"/>
</dbReference>
<dbReference type="EMBL" id="SODP01000002">
    <property type="protein sequence ID" value="TDW71118.1"/>
    <property type="molecule type" value="Genomic_DNA"/>
</dbReference>
<accession>A0A4R8C5E9</accession>
<dbReference type="SUPFAM" id="SSF53474">
    <property type="entry name" value="alpha/beta-Hydrolases"/>
    <property type="match status" value="1"/>
</dbReference>
<dbReference type="PANTHER" id="PTHR34853">
    <property type="match status" value="1"/>
</dbReference>
<evidence type="ECO:0000313" key="2">
    <source>
        <dbReference type="Proteomes" id="UP000295146"/>
    </source>
</evidence>
<evidence type="ECO:0000313" key="1">
    <source>
        <dbReference type="EMBL" id="TDW71118.1"/>
    </source>
</evidence>